<dbReference type="EMBL" id="JAOCQF010000005">
    <property type="protein sequence ID" value="MCT8331598.1"/>
    <property type="molecule type" value="Genomic_DNA"/>
</dbReference>
<comment type="caution">
    <text evidence="6">The sequence shown here is derived from an EMBL/GenBank/DDBJ whole genome shotgun (WGS) entry which is preliminary data.</text>
</comment>
<dbReference type="PROSITE" id="PS50931">
    <property type="entry name" value="HTH_LYSR"/>
    <property type="match status" value="1"/>
</dbReference>
<keyword evidence="4" id="KW-0804">Transcription</keyword>
<dbReference type="PRINTS" id="PR00039">
    <property type="entry name" value="HTHLYSR"/>
</dbReference>
<accession>A0ABT2NRP5</accession>
<evidence type="ECO:0000256" key="3">
    <source>
        <dbReference type="ARBA" id="ARBA00023125"/>
    </source>
</evidence>
<protein>
    <submittedName>
        <fullName evidence="6">LysR substrate-binding domain-containing protein</fullName>
    </submittedName>
</protein>
<evidence type="ECO:0000256" key="4">
    <source>
        <dbReference type="ARBA" id="ARBA00023163"/>
    </source>
</evidence>
<dbReference type="InterPro" id="IPR036388">
    <property type="entry name" value="WH-like_DNA-bd_sf"/>
</dbReference>
<dbReference type="SUPFAM" id="SSF53850">
    <property type="entry name" value="Periplasmic binding protein-like II"/>
    <property type="match status" value="1"/>
</dbReference>
<evidence type="ECO:0000313" key="6">
    <source>
        <dbReference type="EMBL" id="MCT8331598.1"/>
    </source>
</evidence>
<dbReference type="Gene3D" id="3.40.190.10">
    <property type="entry name" value="Periplasmic binding protein-like II"/>
    <property type="match status" value="2"/>
</dbReference>
<dbReference type="Proteomes" id="UP001205601">
    <property type="component" value="Unassembled WGS sequence"/>
</dbReference>
<sequence length="312" mass="35415">MMARDGYERGMHRLRFILPPPNLLVTFEAAGRLMSFTRAAEELNVTRVAVSQQIKALETYLGVLLFHRENRSLSFTHVGKRYHDEIVASLERAVRATADIVGKPDSNILVVTATTGFATYWLMPRIGTFRHQYPEIDLRFVVSDRYLDIAEESIDIAIRYGAPPTMDVNYEYLQQEIIAPTCSIDFIAPGRTLRPEDLETLPLIHLDGPYDQQTRWQNWFEIHGRKDFRLKGGITVNTYTNLVQAVLVGQGFALIGTPLMEAFLASGKLIQPVLAEPIKRRSFYLATPATRRPTLAGEAFISWIREAFKLSV</sequence>
<dbReference type="Pfam" id="PF00126">
    <property type="entry name" value="HTH_1"/>
    <property type="match status" value="1"/>
</dbReference>
<proteinExistence type="inferred from homology"/>
<dbReference type="InterPro" id="IPR000847">
    <property type="entry name" value="LysR_HTH_N"/>
</dbReference>
<keyword evidence="2" id="KW-0805">Transcription regulation</keyword>
<gene>
    <name evidence="6" type="ORF">N5I32_18940</name>
</gene>
<dbReference type="PANTHER" id="PTHR30537:SF5">
    <property type="entry name" value="HTH-TYPE TRANSCRIPTIONAL ACTIVATOR TTDR-RELATED"/>
    <property type="match status" value="1"/>
</dbReference>
<evidence type="ECO:0000313" key="7">
    <source>
        <dbReference type="Proteomes" id="UP001205601"/>
    </source>
</evidence>
<dbReference type="InterPro" id="IPR058163">
    <property type="entry name" value="LysR-type_TF_proteobact-type"/>
</dbReference>
<reference evidence="7" key="1">
    <citation type="submission" date="2023-07" db="EMBL/GenBank/DDBJ databases">
        <title>Defluviimonas sediminis sp. nov., isolated from mangrove sediment.</title>
        <authorList>
            <person name="Liu L."/>
            <person name="Li J."/>
            <person name="Huang Y."/>
            <person name="Pan J."/>
            <person name="Li M."/>
        </authorList>
    </citation>
    <scope>NUCLEOTIDE SEQUENCE [LARGE SCALE GENOMIC DNA]</scope>
    <source>
        <strain evidence="7">FT324</strain>
    </source>
</reference>
<evidence type="ECO:0000259" key="5">
    <source>
        <dbReference type="PROSITE" id="PS50931"/>
    </source>
</evidence>
<dbReference type="SUPFAM" id="SSF46785">
    <property type="entry name" value="Winged helix' DNA-binding domain"/>
    <property type="match status" value="1"/>
</dbReference>
<evidence type="ECO:0000256" key="1">
    <source>
        <dbReference type="ARBA" id="ARBA00009437"/>
    </source>
</evidence>
<evidence type="ECO:0000256" key="2">
    <source>
        <dbReference type="ARBA" id="ARBA00023015"/>
    </source>
</evidence>
<dbReference type="CDD" id="cd08432">
    <property type="entry name" value="PBP2_GcdR_TrpI_HvrB_AmpR_like"/>
    <property type="match status" value="1"/>
</dbReference>
<dbReference type="InterPro" id="IPR036390">
    <property type="entry name" value="WH_DNA-bd_sf"/>
</dbReference>
<feature type="domain" description="HTH lysR-type" evidence="5">
    <location>
        <begin position="19"/>
        <end position="76"/>
    </location>
</feature>
<dbReference type="InterPro" id="IPR005119">
    <property type="entry name" value="LysR_subst-bd"/>
</dbReference>
<comment type="similarity">
    <text evidence="1">Belongs to the LysR transcriptional regulatory family.</text>
</comment>
<name>A0ABT2NRP5_9RHOB</name>
<organism evidence="6 7">
    <name type="scientific">Albidovulum sediminis</name>
    <dbReference type="NCBI Taxonomy" id="3066345"/>
    <lineage>
        <taxon>Bacteria</taxon>
        <taxon>Pseudomonadati</taxon>
        <taxon>Pseudomonadota</taxon>
        <taxon>Alphaproteobacteria</taxon>
        <taxon>Rhodobacterales</taxon>
        <taxon>Paracoccaceae</taxon>
        <taxon>Albidovulum</taxon>
    </lineage>
</organism>
<keyword evidence="7" id="KW-1185">Reference proteome</keyword>
<dbReference type="PANTHER" id="PTHR30537">
    <property type="entry name" value="HTH-TYPE TRANSCRIPTIONAL REGULATOR"/>
    <property type="match status" value="1"/>
</dbReference>
<keyword evidence="3" id="KW-0238">DNA-binding</keyword>
<dbReference type="Pfam" id="PF03466">
    <property type="entry name" value="LysR_substrate"/>
    <property type="match status" value="1"/>
</dbReference>
<dbReference type="RefSeq" id="WP_261497587.1">
    <property type="nucleotide sequence ID" value="NZ_JAOCQF010000005.1"/>
</dbReference>
<dbReference type="Gene3D" id="1.10.10.10">
    <property type="entry name" value="Winged helix-like DNA-binding domain superfamily/Winged helix DNA-binding domain"/>
    <property type="match status" value="1"/>
</dbReference>